<protein>
    <recommendedName>
        <fullName evidence="2">non-specific serine/threonine protein kinase</fullName>
        <ecNumber evidence="2">2.7.11.1</ecNumber>
    </recommendedName>
</protein>
<dbReference type="CDD" id="cd06648">
    <property type="entry name" value="STKc_PAK_II"/>
    <property type="match status" value="1"/>
</dbReference>
<feature type="compositionally biased region" description="Pro residues" evidence="12">
    <location>
        <begin position="422"/>
        <end position="432"/>
    </location>
</feature>
<feature type="compositionally biased region" description="Gly residues" evidence="12">
    <location>
        <begin position="248"/>
        <end position="257"/>
    </location>
</feature>
<dbReference type="FunFam" id="3.90.810.10:FF:000002">
    <property type="entry name" value="Non-specific serine/threonine protein kinase"/>
    <property type="match status" value="1"/>
</dbReference>
<dbReference type="InterPro" id="IPR000719">
    <property type="entry name" value="Prot_kinase_dom"/>
</dbReference>
<feature type="compositionally biased region" description="Low complexity" evidence="12">
    <location>
        <begin position="133"/>
        <end position="145"/>
    </location>
</feature>
<evidence type="ECO:0000259" key="14">
    <source>
        <dbReference type="PROSITE" id="PS50108"/>
    </source>
</evidence>
<dbReference type="PANTHER" id="PTHR45832:SF8">
    <property type="entry name" value="PROTEIN KINASE DOMAIN-CONTAINING PROTEIN"/>
    <property type="match status" value="1"/>
</dbReference>
<feature type="domain" description="CRIB" evidence="14">
    <location>
        <begin position="11"/>
        <end position="24"/>
    </location>
</feature>
<dbReference type="PROSITE" id="PS50011">
    <property type="entry name" value="PROTEIN_KINASE_DOM"/>
    <property type="match status" value="1"/>
</dbReference>
<feature type="compositionally biased region" description="Polar residues" evidence="12">
    <location>
        <begin position="503"/>
        <end position="514"/>
    </location>
</feature>
<dbReference type="InterPro" id="IPR036936">
    <property type="entry name" value="CRIB_dom_sf"/>
</dbReference>
<evidence type="ECO:0000256" key="5">
    <source>
        <dbReference type="ARBA" id="ARBA00022679"/>
    </source>
</evidence>
<name>A0AAE1KTH5_PETCI</name>
<evidence type="ECO:0000256" key="10">
    <source>
        <dbReference type="ARBA" id="ARBA00048679"/>
    </source>
</evidence>
<dbReference type="PANTHER" id="PTHR45832">
    <property type="entry name" value="SERINE/THREONINE-PROTEIN KINASE SAMKA-RELATED-RELATED"/>
    <property type="match status" value="1"/>
</dbReference>
<feature type="domain" description="Protein kinase" evidence="13">
    <location>
        <begin position="670"/>
        <end position="921"/>
    </location>
</feature>
<gene>
    <name evidence="15" type="ORF">Pcinc_011360</name>
</gene>
<evidence type="ECO:0000256" key="3">
    <source>
        <dbReference type="ARBA" id="ARBA00022527"/>
    </source>
</evidence>
<evidence type="ECO:0000313" key="15">
    <source>
        <dbReference type="EMBL" id="KAK3884349.1"/>
    </source>
</evidence>
<dbReference type="InterPro" id="IPR051931">
    <property type="entry name" value="PAK3-like"/>
</dbReference>
<comment type="caution">
    <text evidence="15">The sequence shown here is derived from an EMBL/GenBank/DDBJ whole genome shotgun (WGS) entry which is preliminary data.</text>
</comment>
<dbReference type="PROSITE" id="PS50108">
    <property type="entry name" value="CRIB"/>
    <property type="match status" value="1"/>
</dbReference>
<feature type="compositionally biased region" description="Low complexity" evidence="12">
    <location>
        <begin position="437"/>
        <end position="458"/>
    </location>
</feature>
<dbReference type="Gene3D" id="3.30.200.20">
    <property type="entry name" value="Phosphorylase Kinase, domain 1"/>
    <property type="match status" value="1"/>
</dbReference>
<feature type="compositionally biased region" description="Pro residues" evidence="12">
    <location>
        <begin position="183"/>
        <end position="215"/>
    </location>
</feature>
<evidence type="ECO:0000256" key="7">
    <source>
        <dbReference type="ARBA" id="ARBA00022777"/>
    </source>
</evidence>
<feature type="compositionally biased region" description="Pro residues" evidence="12">
    <location>
        <begin position="459"/>
        <end position="477"/>
    </location>
</feature>
<dbReference type="Proteomes" id="UP001286313">
    <property type="component" value="Unassembled WGS sequence"/>
</dbReference>
<evidence type="ECO:0000256" key="2">
    <source>
        <dbReference type="ARBA" id="ARBA00012513"/>
    </source>
</evidence>
<dbReference type="SMART" id="SM00220">
    <property type="entry name" value="S_TKc"/>
    <property type="match status" value="1"/>
</dbReference>
<dbReference type="InterPro" id="IPR017441">
    <property type="entry name" value="Protein_kinase_ATP_BS"/>
</dbReference>
<feature type="compositionally biased region" description="Basic residues" evidence="12">
    <location>
        <begin position="320"/>
        <end position="336"/>
    </location>
</feature>
<evidence type="ECO:0000256" key="4">
    <source>
        <dbReference type="ARBA" id="ARBA00022553"/>
    </source>
</evidence>
<dbReference type="SMART" id="SM00285">
    <property type="entry name" value="PBD"/>
    <property type="match status" value="1"/>
</dbReference>
<feature type="compositionally biased region" description="Low complexity" evidence="12">
    <location>
        <begin position="581"/>
        <end position="637"/>
    </location>
</feature>
<reference evidence="15" key="1">
    <citation type="submission" date="2023-10" db="EMBL/GenBank/DDBJ databases">
        <title>Genome assemblies of two species of porcelain crab, Petrolisthes cinctipes and Petrolisthes manimaculis (Anomura: Porcellanidae).</title>
        <authorList>
            <person name="Angst P."/>
        </authorList>
    </citation>
    <scope>NUCLEOTIDE SEQUENCE</scope>
    <source>
        <strain evidence="15">PB745_01</strain>
        <tissue evidence="15">Gill</tissue>
    </source>
</reference>
<dbReference type="Gene3D" id="1.10.510.10">
    <property type="entry name" value="Transferase(Phosphotransferase) domain 1"/>
    <property type="match status" value="1"/>
</dbReference>
<evidence type="ECO:0000256" key="11">
    <source>
        <dbReference type="PROSITE-ProRule" id="PRU10141"/>
    </source>
</evidence>
<comment type="similarity">
    <text evidence="1">Belongs to the protein kinase superfamily. STE Ser/Thr protein kinase family. STE20 subfamily.</text>
</comment>
<dbReference type="FunFam" id="1.10.510.10:FF:000073">
    <property type="entry name" value="Non-specific serine/threonine protein kinase"/>
    <property type="match status" value="1"/>
</dbReference>
<evidence type="ECO:0000256" key="9">
    <source>
        <dbReference type="ARBA" id="ARBA00047899"/>
    </source>
</evidence>
<dbReference type="FunFam" id="3.30.200.20:FF:000141">
    <property type="entry name" value="Non-specific serine/threonine protein kinase"/>
    <property type="match status" value="1"/>
</dbReference>
<dbReference type="Gene3D" id="3.90.810.10">
    <property type="entry name" value="CRIB domain"/>
    <property type="match status" value="1"/>
</dbReference>
<dbReference type="AlphaFoldDB" id="A0AAE1KTH5"/>
<dbReference type="EC" id="2.7.11.1" evidence="2"/>
<accession>A0AAE1KTH5</accession>
<comment type="catalytic activity">
    <reaction evidence="10">
        <text>L-seryl-[protein] + ATP = O-phospho-L-seryl-[protein] + ADP + H(+)</text>
        <dbReference type="Rhea" id="RHEA:17989"/>
        <dbReference type="Rhea" id="RHEA-COMP:9863"/>
        <dbReference type="Rhea" id="RHEA-COMP:11604"/>
        <dbReference type="ChEBI" id="CHEBI:15378"/>
        <dbReference type="ChEBI" id="CHEBI:29999"/>
        <dbReference type="ChEBI" id="CHEBI:30616"/>
        <dbReference type="ChEBI" id="CHEBI:83421"/>
        <dbReference type="ChEBI" id="CHEBI:456216"/>
        <dbReference type="EC" id="2.7.11.1"/>
    </reaction>
</comment>
<sequence length="942" mass="103422">MFKKKNKKVQISAPSNFEHRVHTGFDHHEQKYVGLPPQWQGIVSNALDKGRPMPLVDPSEITPVDMLDMKMGNDGGRGQDSTSRLSRGFATLNLADPHTRTHQQSQRGHTSNNSNSSSGGGGGPGPGQLPKTSSVARSNSLRSSSPPRPRRPDHWPPHALPPTLHEGEVLEVPPHAWPQYPSQAPPPHHPLTPTQPPKGSPSYPPHLRPPQPHPGHPTNGEDPRWDPRGSHHSWGGGIRTPSGPSSAGSGGSSGGHTGPTPPPHHHTHHTHHTHHQPLHNGHLQGGRPPAQLPGEGIGGPVHPNGPHFLPQHHPGPHPPPLHHRKSLPGAPHHHQSPHMLPQNHLQSPHSVPPIHQSPHTLPPSHQSPHPLPPHHQSLHPLPSSHNQASHPLAPHQSPHPLGPNHHQSPHPLIPNHHQSPHTLPPPPPPNHHPPPHHTSQSQLHQLPPHLQDQQHPSQQMPPPPPHQQQQLPPPPPHGVQKMASHHHSQHSQMYHKPPAPAPDQTSPTGSKQSTNQNNNSGPNIQNNNNNNNINMQQQQLQHPTLQQHDHNGNRFDPQSAGGQVTLRDRKSSGGGEGGGSTPSSNPSASTATTNSNNNNNNNNSNATSTTTTTTTTSLPGKSPTGSYGPHGSSQQQHHSSKQHDQQRLSHEQFRAALQMVVSPGDPRYNLDNFIKIGEGSTGIVCIASDRESGSQVAVKKMDLRKQQRRELLFNEVVIMRDYHHPNIVEMYDSFLVEDELWVVMEFLEGGALTDIVTHARMDEEQIATVCRQCLKALAYLHSQGVIHRDIKSDSILLASDGRVKLSDFGFCAQVSQELPKRKSLVGTPYWMAPEVISRLPYGPEVDIWSLGIMVIEMVDGEPPFFNEPPLQAMRRIRDMPPPKLKNSHKISPRLQGFLEKMLVRDPGQRATAFELLQHPFLRQAGPPSLLVPLMRSFRHSPC</sequence>
<keyword evidence="16" id="KW-1185">Reference proteome</keyword>
<dbReference type="Pfam" id="PF00069">
    <property type="entry name" value="Pkinase"/>
    <property type="match status" value="1"/>
</dbReference>
<dbReference type="GO" id="GO:0005524">
    <property type="term" value="F:ATP binding"/>
    <property type="evidence" value="ECO:0007669"/>
    <property type="project" value="UniProtKB-UniRule"/>
</dbReference>
<dbReference type="SUPFAM" id="SSF56112">
    <property type="entry name" value="Protein kinase-like (PK-like)"/>
    <property type="match status" value="1"/>
</dbReference>
<evidence type="ECO:0000256" key="6">
    <source>
        <dbReference type="ARBA" id="ARBA00022741"/>
    </source>
</evidence>
<dbReference type="InterPro" id="IPR011009">
    <property type="entry name" value="Kinase-like_dom_sf"/>
</dbReference>
<proteinExistence type="inferred from homology"/>
<keyword evidence="6 11" id="KW-0547">Nucleotide-binding</keyword>
<keyword evidence="4" id="KW-0597">Phosphoprotein</keyword>
<keyword evidence="5" id="KW-0808">Transferase</keyword>
<keyword evidence="3" id="KW-0723">Serine/threonine-protein kinase</keyword>
<feature type="compositionally biased region" description="Low complexity" evidence="12">
    <location>
        <begin position="356"/>
        <end position="385"/>
    </location>
</feature>
<dbReference type="PROSITE" id="PS00107">
    <property type="entry name" value="PROTEIN_KINASE_ATP"/>
    <property type="match status" value="1"/>
</dbReference>
<evidence type="ECO:0000259" key="13">
    <source>
        <dbReference type="PROSITE" id="PS50011"/>
    </source>
</evidence>
<evidence type="ECO:0000313" key="16">
    <source>
        <dbReference type="Proteomes" id="UP001286313"/>
    </source>
</evidence>
<dbReference type="InterPro" id="IPR000095">
    <property type="entry name" value="CRIB_dom"/>
</dbReference>
<feature type="region of interest" description="Disordered" evidence="12">
    <location>
        <begin position="98"/>
        <end position="648"/>
    </location>
</feature>
<comment type="catalytic activity">
    <reaction evidence="9">
        <text>L-threonyl-[protein] + ATP = O-phospho-L-threonyl-[protein] + ADP + H(+)</text>
        <dbReference type="Rhea" id="RHEA:46608"/>
        <dbReference type="Rhea" id="RHEA-COMP:11060"/>
        <dbReference type="Rhea" id="RHEA-COMP:11605"/>
        <dbReference type="ChEBI" id="CHEBI:15378"/>
        <dbReference type="ChEBI" id="CHEBI:30013"/>
        <dbReference type="ChEBI" id="CHEBI:30616"/>
        <dbReference type="ChEBI" id="CHEBI:61977"/>
        <dbReference type="ChEBI" id="CHEBI:456216"/>
        <dbReference type="EC" id="2.7.11.1"/>
    </reaction>
</comment>
<keyword evidence="8 11" id="KW-0067">ATP-binding</keyword>
<evidence type="ECO:0000256" key="12">
    <source>
        <dbReference type="SAM" id="MobiDB-lite"/>
    </source>
</evidence>
<feature type="region of interest" description="Disordered" evidence="12">
    <location>
        <begin position="65"/>
        <end position="84"/>
    </location>
</feature>
<dbReference type="GO" id="GO:0004674">
    <property type="term" value="F:protein serine/threonine kinase activity"/>
    <property type="evidence" value="ECO:0007669"/>
    <property type="project" value="UniProtKB-KW"/>
</dbReference>
<feature type="binding site" evidence="11">
    <location>
        <position position="700"/>
    </location>
    <ligand>
        <name>ATP</name>
        <dbReference type="ChEBI" id="CHEBI:30616"/>
    </ligand>
</feature>
<feature type="compositionally biased region" description="Basic residues" evidence="12">
    <location>
        <begin position="263"/>
        <end position="277"/>
    </location>
</feature>
<keyword evidence="7" id="KW-0418">Kinase</keyword>
<feature type="compositionally biased region" description="Basic and acidic residues" evidence="12">
    <location>
        <begin position="219"/>
        <end position="229"/>
    </location>
</feature>
<dbReference type="EMBL" id="JAWQEG010000891">
    <property type="protein sequence ID" value="KAK3884349.1"/>
    <property type="molecule type" value="Genomic_DNA"/>
</dbReference>
<evidence type="ECO:0000256" key="1">
    <source>
        <dbReference type="ARBA" id="ARBA00008874"/>
    </source>
</evidence>
<organism evidence="15 16">
    <name type="scientific">Petrolisthes cinctipes</name>
    <name type="common">Flat porcelain crab</name>
    <dbReference type="NCBI Taxonomy" id="88211"/>
    <lineage>
        <taxon>Eukaryota</taxon>
        <taxon>Metazoa</taxon>
        <taxon>Ecdysozoa</taxon>
        <taxon>Arthropoda</taxon>
        <taxon>Crustacea</taxon>
        <taxon>Multicrustacea</taxon>
        <taxon>Malacostraca</taxon>
        <taxon>Eumalacostraca</taxon>
        <taxon>Eucarida</taxon>
        <taxon>Decapoda</taxon>
        <taxon>Pleocyemata</taxon>
        <taxon>Anomura</taxon>
        <taxon>Galatheoidea</taxon>
        <taxon>Porcellanidae</taxon>
        <taxon>Petrolisthes</taxon>
    </lineage>
</organism>
<feature type="compositionally biased region" description="Low complexity" evidence="12">
    <location>
        <begin position="515"/>
        <end position="546"/>
    </location>
</feature>
<dbReference type="Pfam" id="PF00786">
    <property type="entry name" value="PBD"/>
    <property type="match status" value="1"/>
</dbReference>
<evidence type="ECO:0000256" key="8">
    <source>
        <dbReference type="ARBA" id="ARBA00022840"/>
    </source>
</evidence>